<keyword evidence="3" id="KW-1185">Reference proteome</keyword>
<protein>
    <submittedName>
        <fullName evidence="2">Alpha/beta fold hydrolase</fullName>
    </submittedName>
</protein>
<accession>A0ABS3BJB0</accession>
<dbReference type="PANTHER" id="PTHR11614">
    <property type="entry name" value="PHOSPHOLIPASE-RELATED"/>
    <property type="match status" value="1"/>
</dbReference>
<dbReference type="InterPro" id="IPR022742">
    <property type="entry name" value="Hydrolase_4"/>
</dbReference>
<evidence type="ECO:0000313" key="2">
    <source>
        <dbReference type="EMBL" id="MBN7799393.1"/>
    </source>
</evidence>
<dbReference type="SUPFAM" id="SSF53474">
    <property type="entry name" value="alpha/beta-Hydrolases"/>
    <property type="match status" value="1"/>
</dbReference>
<dbReference type="Gene3D" id="3.40.50.1820">
    <property type="entry name" value="alpha/beta hydrolase"/>
    <property type="match status" value="1"/>
</dbReference>
<dbReference type="InterPro" id="IPR051044">
    <property type="entry name" value="MAG_DAG_Lipase"/>
</dbReference>
<dbReference type="EMBL" id="JAFKCW010000001">
    <property type="protein sequence ID" value="MBN7799393.1"/>
    <property type="molecule type" value="Genomic_DNA"/>
</dbReference>
<feature type="domain" description="Serine aminopeptidase S33" evidence="1">
    <location>
        <begin position="79"/>
        <end position="299"/>
    </location>
</feature>
<gene>
    <name evidence="2" type="ORF">J0A67_00895</name>
</gene>
<organism evidence="2 3">
    <name type="scientific">Algoriphagus aestuariicola</name>
    <dbReference type="NCBI Taxonomy" id="1852016"/>
    <lineage>
        <taxon>Bacteria</taxon>
        <taxon>Pseudomonadati</taxon>
        <taxon>Bacteroidota</taxon>
        <taxon>Cytophagia</taxon>
        <taxon>Cytophagales</taxon>
        <taxon>Cyclobacteriaceae</taxon>
        <taxon>Algoriphagus</taxon>
    </lineage>
</organism>
<dbReference type="RefSeq" id="WP_206567388.1">
    <property type="nucleotide sequence ID" value="NZ_JAFKCW010000001.1"/>
</dbReference>
<comment type="caution">
    <text evidence="2">The sequence shown here is derived from an EMBL/GenBank/DDBJ whole genome shotgun (WGS) entry which is preliminary data.</text>
</comment>
<name>A0ABS3BJB0_9BACT</name>
<keyword evidence="2" id="KW-0378">Hydrolase</keyword>
<sequence>MKKTLKSLLFLVLALLVIAFLLAYYPVDSKTNHVSVSEERATELRNEYAGTHHLITTTDGQTLFLRRWNPDSIPVGKEQVALLILHGITAYSGPYDMAGKPFSESGYTAFGLDYRGHGLSGGNRGDSPGKDRWIEDLGETIRFIKGLGFSDVVLVGHSLGVASAICAANLVPEEISGLVLLSGAYEGKKGVGREPSFMEKARFFSGALVRPSYQIYEYYREGMTVTQDSLFNLHYTPRFLMMLDVKELRLPADMNIPVLVGIGDSDELFDVEKVREFYDLIPGDQKEFMVMPNTTHAVIHRES</sequence>
<evidence type="ECO:0000259" key="1">
    <source>
        <dbReference type="Pfam" id="PF12146"/>
    </source>
</evidence>
<dbReference type="InterPro" id="IPR029058">
    <property type="entry name" value="AB_hydrolase_fold"/>
</dbReference>
<reference evidence="2 3" key="1">
    <citation type="submission" date="2021-03" db="EMBL/GenBank/DDBJ databases">
        <title>novel species isolated from a fishpond in China.</title>
        <authorList>
            <person name="Lu H."/>
            <person name="Cai Z."/>
        </authorList>
    </citation>
    <scope>NUCLEOTIDE SEQUENCE [LARGE SCALE GENOMIC DNA]</scope>
    <source>
        <strain evidence="2 3">JCM 31546</strain>
    </source>
</reference>
<dbReference type="Proteomes" id="UP000664698">
    <property type="component" value="Unassembled WGS sequence"/>
</dbReference>
<dbReference type="GO" id="GO:0016787">
    <property type="term" value="F:hydrolase activity"/>
    <property type="evidence" value="ECO:0007669"/>
    <property type="project" value="UniProtKB-KW"/>
</dbReference>
<proteinExistence type="predicted"/>
<dbReference type="Pfam" id="PF12146">
    <property type="entry name" value="Hydrolase_4"/>
    <property type="match status" value="1"/>
</dbReference>
<evidence type="ECO:0000313" key="3">
    <source>
        <dbReference type="Proteomes" id="UP000664698"/>
    </source>
</evidence>